<proteinExistence type="predicted"/>
<dbReference type="InterPro" id="IPR018560">
    <property type="entry name" value="DUF2016"/>
</dbReference>
<dbReference type="Pfam" id="PF14464">
    <property type="entry name" value="Prok-JAB"/>
    <property type="match status" value="1"/>
</dbReference>
<evidence type="ECO:0000256" key="3">
    <source>
        <dbReference type="ARBA" id="ARBA00022801"/>
    </source>
</evidence>
<dbReference type="RefSeq" id="WP_252836501.1">
    <property type="nucleotide sequence ID" value="NZ_CP099583.1"/>
</dbReference>
<evidence type="ECO:0000256" key="5">
    <source>
        <dbReference type="ARBA" id="ARBA00023049"/>
    </source>
</evidence>
<dbReference type="Pfam" id="PF09436">
    <property type="entry name" value="DUF2016"/>
    <property type="match status" value="1"/>
</dbReference>
<keyword evidence="1" id="KW-0645">Protease</keyword>
<dbReference type="InterPro" id="IPR028090">
    <property type="entry name" value="JAB_dom_prok"/>
</dbReference>
<evidence type="ECO:0000256" key="1">
    <source>
        <dbReference type="ARBA" id="ARBA00022670"/>
    </source>
</evidence>
<keyword evidence="3" id="KW-0378">Hydrolase</keyword>
<dbReference type="Proteomes" id="UP001056386">
    <property type="component" value="Chromosome 2"/>
</dbReference>
<reference evidence="8" key="1">
    <citation type="submission" date="2022-06" db="EMBL/GenBank/DDBJ databases">
        <title>Draft genome sequence of Burkholderia glumae strain GR20004 isolated from rice panicle showing bacterial panicle blight.</title>
        <authorList>
            <person name="Choi S.Y."/>
            <person name="Lee Y.H."/>
        </authorList>
    </citation>
    <scope>NUCLEOTIDE SEQUENCE</scope>
    <source>
        <strain evidence="8">GR20004</strain>
    </source>
</reference>
<sequence length="270" mass="28827">MSTNFAAIQSEFDASTGAALKDLGAILTKFGVDVAAAVAAAQARPIAAAADDEKIALDNALFDSAPVATVPAHAEFAPLQDIGHRFLIAAEGMFIEIRRPWLHLIQQISTIEGATRPPYGKIEPKMEFAFGRLGAAQHLFRRFGEEANSASPNEHAAWIIWNDRDRQLEYKPVSIKSATPDSLDIDRPALAAHESLVVDLHSHGIDPAFFSPTDDADDIGEVKISGVIGGLAAGTEKTVVFRLCALGRPVHLKVPVTAFFPATEPAEATA</sequence>
<feature type="domain" description="DUF2016" evidence="6">
    <location>
        <begin position="57"/>
        <end position="128"/>
    </location>
</feature>
<keyword evidence="5" id="KW-0482">Metalloprotease</keyword>
<dbReference type="NCBIfam" id="TIGR03735">
    <property type="entry name" value="PRTRC_A"/>
    <property type="match status" value="1"/>
</dbReference>
<accession>A0ABY5B6W1</accession>
<dbReference type="EMBL" id="CP099583">
    <property type="protein sequence ID" value="USS42782.1"/>
    <property type="molecule type" value="Genomic_DNA"/>
</dbReference>
<keyword evidence="2" id="KW-0479">Metal-binding</keyword>
<dbReference type="InterPro" id="IPR022499">
    <property type="entry name" value="PRTRC_protein-A"/>
</dbReference>
<feature type="domain" description="JAB" evidence="7">
    <location>
        <begin position="137"/>
        <end position="234"/>
    </location>
</feature>
<evidence type="ECO:0000256" key="2">
    <source>
        <dbReference type="ARBA" id="ARBA00022723"/>
    </source>
</evidence>
<evidence type="ECO:0000313" key="9">
    <source>
        <dbReference type="Proteomes" id="UP001056386"/>
    </source>
</evidence>
<keyword evidence="9" id="KW-1185">Reference proteome</keyword>
<organism evidence="8 9">
    <name type="scientific">Burkholderia glumae</name>
    <name type="common">Pseudomonas glumae</name>
    <dbReference type="NCBI Taxonomy" id="337"/>
    <lineage>
        <taxon>Bacteria</taxon>
        <taxon>Pseudomonadati</taxon>
        <taxon>Pseudomonadota</taxon>
        <taxon>Betaproteobacteria</taxon>
        <taxon>Burkholderiales</taxon>
        <taxon>Burkholderiaceae</taxon>
        <taxon>Burkholderia</taxon>
    </lineage>
</organism>
<evidence type="ECO:0000313" key="8">
    <source>
        <dbReference type="EMBL" id="USS42782.1"/>
    </source>
</evidence>
<protein>
    <submittedName>
        <fullName evidence="8">PRTRC system protein A</fullName>
    </submittedName>
</protein>
<name>A0ABY5B6W1_BURGL</name>
<evidence type="ECO:0000256" key="4">
    <source>
        <dbReference type="ARBA" id="ARBA00022833"/>
    </source>
</evidence>
<evidence type="ECO:0000259" key="7">
    <source>
        <dbReference type="Pfam" id="PF14464"/>
    </source>
</evidence>
<gene>
    <name evidence="8" type="ORF">NFI99_11425</name>
</gene>
<keyword evidence="4" id="KW-0862">Zinc</keyword>
<evidence type="ECO:0000259" key="6">
    <source>
        <dbReference type="Pfam" id="PF09436"/>
    </source>
</evidence>